<evidence type="ECO:0000256" key="5">
    <source>
        <dbReference type="ARBA" id="ARBA00022989"/>
    </source>
</evidence>
<evidence type="ECO:0000256" key="2">
    <source>
        <dbReference type="ARBA" id="ARBA00022448"/>
    </source>
</evidence>
<sequence length="468" mass="50866">MNKKIGLWDLVFMNVSALFGIRWIAKSTASSFGLGLGAIPAWFIFAFIFFVPASLICAELASTYPRDGGLYEWVKEAYGEKSGFMVSWLNWTSKLFWYSSFLTFLMVNVAYVLGKPELAGNKIFVLVCSLVIFWVLSAISTKGMSFAKIFTNIGALGSTVPTILLIAMAFIAVIAFGYKPASTYTVSTLMPKLNMDSLVAISAVMFGLSGAETTANFVTEMDKPEVTFPKAIMISAALVAGLYVLGSIAITMIVPTDQITASEGVLVALDQVAVALGIGHWFIRIVAFGIALSVFGAIILYIASPIKMLFGSVKKGVFSDSFTKVNDHNIPVKAVYLQAIIVSAILLITTLLPSVDAIYNVLVTMTALTALFPYVLLFKSYIKLRKTRPNEKRPYEMSKNNGKAIAIANMVLIVCIIGIVCSAAPVMPSLGENIWYEVQMIGGGLIVIFAGLLIWKRFTKRTGFKESS</sequence>
<feature type="transmembrane region" description="Helical" evidence="7">
    <location>
        <begin position="403"/>
        <end position="428"/>
    </location>
</feature>
<evidence type="ECO:0000256" key="6">
    <source>
        <dbReference type="ARBA" id="ARBA00023136"/>
    </source>
</evidence>
<keyword evidence="4 7" id="KW-0812">Transmembrane</keyword>
<feature type="transmembrane region" description="Helical" evidence="7">
    <location>
        <begin position="358"/>
        <end position="382"/>
    </location>
</feature>
<dbReference type="EMBL" id="BAAACG010000013">
    <property type="protein sequence ID" value="GAA0744836.1"/>
    <property type="molecule type" value="Genomic_DNA"/>
</dbReference>
<feature type="transmembrane region" description="Helical" evidence="7">
    <location>
        <begin position="153"/>
        <end position="178"/>
    </location>
</feature>
<feature type="transmembrane region" description="Helical" evidence="7">
    <location>
        <begin position="119"/>
        <end position="141"/>
    </location>
</feature>
<evidence type="ECO:0000256" key="1">
    <source>
        <dbReference type="ARBA" id="ARBA00004651"/>
    </source>
</evidence>
<dbReference type="Pfam" id="PF13520">
    <property type="entry name" value="AA_permease_2"/>
    <property type="match status" value="1"/>
</dbReference>
<dbReference type="PANTHER" id="PTHR42770:SF15">
    <property type="entry name" value="GLUTAMATE_GAMMA-AMINOBUTYRATE ANTIPORTER-RELATED"/>
    <property type="match status" value="1"/>
</dbReference>
<reference evidence="9" key="1">
    <citation type="journal article" date="2019" name="Int. J. Syst. Evol. Microbiol.">
        <title>The Global Catalogue of Microorganisms (GCM) 10K type strain sequencing project: providing services to taxonomists for standard genome sequencing and annotation.</title>
        <authorList>
            <consortium name="The Broad Institute Genomics Platform"/>
            <consortium name="The Broad Institute Genome Sequencing Center for Infectious Disease"/>
            <person name="Wu L."/>
            <person name="Ma J."/>
        </authorList>
    </citation>
    <scope>NUCLEOTIDE SEQUENCE [LARGE SCALE GENOMIC DNA]</scope>
    <source>
        <strain evidence="9">JCM 1407</strain>
    </source>
</reference>
<keyword evidence="5 7" id="KW-1133">Transmembrane helix</keyword>
<feature type="transmembrane region" description="Helical" evidence="7">
    <location>
        <begin position="7"/>
        <end position="25"/>
    </location>
</feature>
<evidence type="ECO:0000313" key="9">
    <source>
        <dbReference type="Proteomes" id="UP001501510"/>
    </source>
</evidence>
<feature type="transmembrane region" description="Helical" evidence="7">
    <location>
        <begin position="198"/>
        <end position="219"/>
    </location>
</feature>
<evidence type="ECO:0000256" key="3">
    <source>
        <dbReference type="ARBA" id="ARBA00022475"/>
    </source>
</evidence>
<accession>A0ABP3V1F1</accession>
<dbReference type="InterPro" id="IPR002293">
    <property type="entry name" value="AA/rel_permease1"/>
</dbReference>
<feature type="transmembrane region" description="Helical" evidence="7">
    <location>
        <begin position="334"/>
        <end position="352"/>
    </location>
</feature>
<dbReference type="Proteomes" id="UP001501510">
    <property type="component" value="Unassembled WGS sequence"/>
</dbReference>
<gene>
    <name evidence="8" type="ORF">GCM10008906_30300</name>
</gene>
<keyword evidence="6 7" id="KW-0472">Membrane</keyword>
<comment type="caution">
    <text evidence="8">The sequence shown here is derived from an EMBL/GenBank/DDBJ whole genome shotgun (WGS) entry which is preliminary data.</text>
</comment>
<protein>
    <submittedName>
        <fullName evidence="8">Amino acid permease</fullName>
    </submittedName>
</protein>
<keyword evidence="3" id="KW-1003">Cell membrane</keyword>
<comment type="subcellular location">
    <subcellularLocation>
        <location evidence="1">Cell membrane</location>
        <topology evidence="1">Multi-pass membrane protein</topology>
    </subcellularLocation>
</comment>
<dbReference type="Gene3D" id="1.20.1740.10">
    <property type="entry name" value="Amino acid/polyamine transporter I"/>
    <property type="match status" value="1"/>
</dbReference>
<keyword evidence="2" id="KW-0813">Transport</keyword>
<evidence type="ECO:0000256" key="4">
    <source>
        <dbReference type="ARBA" id="ARBA00022692"/>
    </source>
</evidence>
<organism evidence="8 9">
    <name type="scientific">Clostridium oceanicum</name>
    <dbReference type="NCBI Taxonomy" id="1543"/>
    <lineage>
        <taxon>Bacteria</taxon>
        <taxon>Bacillati</taxon>
        <taxon>Bacillota</taxon>
        <taxon>Clostridia</taxon>
        <taxon>Eubacteriales</taxon>
        <taxon>Clostridiaceae</taxon>
        <taxon>Clostridium</taxon>
    </lineage>
</organism>
<evidence type="ECO:0000256" key="7">
    <source>
        <dbReference type="SAM" id="Phobius"/>
    </source>
</evidence>
<feature type="transmembrane region" description="Helical" evidence="7">
    <location>
        <begin position="231"/>
        <end position="254"/>
    </location>
</feature>
<keyword evidence="9" id="KW-1185">Reference proteome</keyword>
<feature type="transmembrane region" description="Helical" evidence="7">
    <location>
        <begin position="37"/>
        <end position="58"/>
    </location>
</feature>
<dbReference type="PANTHER" id="PTHR42770">
    <property type="entry name" value="AMINO ACID TRANSPORTER-RELATED"/>
    <property type="match status" value="1"/>
</dbReference>
<dbReference type="InterPro" id="IPR050367">
    <property type="entry name" value="APC_superfamily"/>
</dbReference>
<feature type="transmembrane region" description="Helical" evidence="7">
    <location>
        <begin position="281"/>
        <end position="303"/>
    </location>
</feature>
<proteinExistence type="predicted"/>
<name>A0ABP3V1F1_9CLOT</name>
<evidence type="ECO:0000313" key="8">
    <source>
        <dbReference type="EMBL" id="GAA0744836.1"/>
    </source>
</evidence>
<dbReference type="RefSeq" id="WP_343762847.1">
    <property type="nucleotide sequence ID" value="NZ_BAAACG010000013.1"/>
</dbReference>
<feature type="transmembrane region" description="Helical" evidence="7">
    <location>
        <begin position="95"/>
        <end position="113"/>
    </location>
</feature>
<feature type="transmembrane region" description="Helical" evidence="7">
    <location>
        <begin position="434"/>
        <end position="455"/>
    </location>
</feature>
<dbReference type="PIRSF" id="PIRSF006060">
    <property type="entry name" value="AA_transporter"/>
    <property type="match status" value="1"/>
</dbReference>